<dbReference type="Gene3D" id="3.20.20.150">
    <property type="entry name" value="Divalent-metal-dependent TIM barrel enzymes"/>
    <property type="match status" value="1"/>
</dbReference>
<protein>
    <submittedName>
        <fullName evidence="2">Sugar phosphate isomerase/epimerase</fullName>
    </submittedName>
</protein>
<dbReference type="Pfam" id="PF01261">
    <property type="entry name" value="AP_endonuc_2"/>
    <property type="match status" value="1"/>
</dbReference>
<keyword evidence="3" id="KW-1185">Reference proteome</keyword>
<reference evidence="2 3" key="1">
    <citation type="submission" date="2019-07" db="EMBL/GenBank/DDBJ databases">
        <authorList>
            <person name="Kim J.K."/>
            <person name="Cheong H.-M."/>
            <person name="Choi Y."/>
            <person name="Hwang K.J."/>
            <person name="Lee S."/>
            <person name="Choi C."/>
        </authorList>
    </citation>
    <scope>NUCLEOTIDE SEQUENCE [LARGE SCALE GENOMIC DNA]</scope>
    <source>
        <strain evidence="2 3">KS 22</strain>
    </source>
</reference>
<keyword evidence="2" id="KW-0413">Isomerase</keyword>
<dbReference type="InterPro" id="IPR036237">
    <property type="entry name" value="Xyl_isomerase-like_sf"/>
</dbReference>
<evidence type="ECO:0000259" key="1">
    <source>
        <dbReference type="Pfam" id="PF01261"/>
    </source>
</evidence>
<dbReference type="KEGG" id="cchl:FPL14_08145"/>
<dbReference type="RefSeq" id="WP_182302527.1">
    <property type="nucleotide sequence ID" value="NZ_CP041969.1"/>
</dbReference>
<dbReference type="Proteomes" id="UP000515679">
    <property type="component" value="Chromosome"/>
</dbReference>
<name>A0A7G5BW33_9BACL</name>
<dbReference type="AlphaFoldDB" id="A0A7G5BW33"/>
<gene>
    <name evidence="2" type="ORF">FPL14_08145</name>
</gene>
<dbReference type="InterPro" id="IPR013022">
    <property type="entry name" value="Xyl_isomerase-like_TIM-brl"/>
</dbReference>
<sequence>MSWWTMTGVEGDHRPWSLEERFHRIAEAGFDGINGFLPSPEEADTWRNLLDRYGLSFSVNAYPKSAEDMISFLDKAQTFGNISFINAQVMTPFLIGSGAEKLIAEMTALSRDAGIPIYIETHRGTITQDLLRTVHYVERIDDLRLSIDFSHYVLAGEMLNVTEEAEALLQKLLTRTSSIHARVSNGEQIQVDVGVRGEHPMMRHFERWWKSGMTHWLNDVEHDKPFPFICELGPPPYAITLDEYGKRQRELGDRWTQSLLFAETARAIWSSMFSGR</sequence>
<feature type="domain" description="Xylose isomerase-like TIM barrel" evidence="1">
    <location>
        <begin position="22"/>
        <end position="167"/>
    </location>
</feature>
<organism evidence="2 3">
    <name type="scientific">Cohnella cholangitidis</name>
    <dbReference type="NCBI Taxonomy" id="2598458"/>
    <lineage>
        <taxon>Bacteria</taxon>
        <taxon>Bacillati</taxon>
        <taxon>Bacillota</taxon>
        <taxon>Bacilli</taxon>
        <taxon>Bacillales</taxon>
        <taxon>Paenibacillaceae</taxon>
        <taxon>Cohnella</taxon>
    </lineage>
</organism>
<evidence type="ECO:0000313" key="2">
    <source>
        <dbReference type="EMBL" id="QMV41167.1"/>
    </source>
</evidence>
<accession>A0A7G5BW33</accession>
<dbReference type="GO" id="GO:0016853">
    <property type="term" value="F:isomerase activity"/>
    <property type="evidence" value="ECO:0007669"/>
    <property type="project" value="UniProtKB-KW"/>
</dbReference>
<dbReference type="EMBL" id="CP041969">
    <property type="protein sequence ID" value="QMV41167.1"/>
    <property type="molecule type" value="Genomic_DNA"/>
</dbReference>
<evidence type="ECO:0000313" key="3">
    <source>
        <dbReference type="Proteomes" id="UP000515679"/>
    </source>
</evidence>
<dbReference type="SUPFAM" id="SSF51658">
    <property type="entry name" value="Xylose isomerase-like"/>
    <property type="match status" value="1"/>
</dbReference>
<proteinExistence type="predicted"/>